<keyword evidence="1" id="KW-0732">Signal</keyword>
<dbReference type="AlphaFoldDB" id="A0A5J4FX37"/>
<dbReference type="InterPro" id="IPR026444">
    <property type="entry name" value="Secre_tail"/>
</dbReference>
<gene>
    <name evidence="3" type="ORF">ULMS_21110</name>
</gene>
<protein>
    <recommendedName>
        <fullName evidence="2">Secretion system C-terminal sorting domain-containing protein</fullName>
    </recommendedName>
</protein>
<reference evidence="3 4" key="1">
    <citation type="submission" date="2019-08" db="EMBL/GenBank/DDBJ databases">
        <title>Ulvibacter marinistellae sp. nov., isolated from a starfish, Patiria pectinifera.</title>
        <authorList>
            <person name="Kawano K."/>
            <person name="Ushijima N."/>
            <person name="Kihara M."/>
            <person name="Itoh H."/>
        </authorList>
    </citation>
    <scope>NUCLEOTIDE SEQUENCE [LARGE SCALE GENOMIC DNA]</scope>
    <source>
        <strain evidence="3 4">KK4</strain>
    </source>
</reference>
<evidence type="ECO:0000256" key="1">
    <source>
        <dbReference type="ARBA" id="ARBA00022729"/>
    </source>
</evidence>
<accession>A0A5J4FX37</accession>
<evidence type="ECO:0000313" key="3">
    <source>
        <dbReference type="EMBL" id="GEQ86603.1"/>
    </source>
</evidence>
<feature type="domain" description="Secretion system C-terminal sorting" evidence="2">
    <location>
        <begin position="584"/>
        <end position="656"/>
    </location>
</feature>
<organism evidence="3 4">
    <name type="scientific">Patiriisocius marinistellae</name>
    <dbReference type="NCBI Taxonomy" id="2494560"/>
    <lineage>
        <taxon>Bacteria</taxon>
        <taxon>Pseudomonadati</taxon>
        <taxon>Bacteroidota</taxon>
        <taxon>Flavobacteriia</taxon>
        <taxon>Flavobacteriales</taxon>
        <taxon>Flavobacteriaceae</taxon>
        <taxon>Patiriisocius</taxon>
    </lineage>
</organism>
<proteinExistence type="predicted"/>
<dbReference type="Pfam" id="PF18962">
    <property type="entry name" value="Por_Secre_tail"/>
    <property type="match status" value="1"/>
</dbReference>
<dbReference type="EMBL" id="BKCF01000004">
    <property type="protein sequence ID" value="GEQ86603.1"/>
    <property type="molecule type" value="Genomic_DNA"/>
</dbReference>
<comment type="caution">
    <text evidence="3">The sequence shown here is derived from an EMBL/GenBank/DDBJ whole genome shotgun (WGS) entry which is preliminary data.</text>
</comment>
<sequence length="657" mass="71248">MSAQNQGFCEPFDQFNNTSPAGPGCNGVATPNVLDNWGVINTDINYTDNNSQNGAGDRYLYMDDGSCGNGASFIYNAIDYAGNWMAMTQDEGCFCYDFRTFHIQTGTLSGSSLRIYDGPDPQSSTVSAVFTLNIPVDPSRGWVRICAPIDFADAAGNLPGNSDGTWVINSGGAAAWNSLISNVGSIAYLVDVAGGDERFGIDNICISQDCDSTFTEEPPTEDGSYCCDESENLMTNGNFEFGNTGFTSSYSQNGATLPGQYDVTDSASAFGANITDHSFCEDPIAYATNDKFLLVNGKTTQPAGTVSEIYRKSLNLDENKEYRFCANFKNMPQCTFDILPEIEIVTTTGFSQTAVIDVDPTDPCAWQSVSFCFTGGEDMDFRILLKEDGLGDGNDLAIDDIAVSELADPELTITVQHQGNPQQITGSINTISTGDDVLPFDTEICEEPWYWFVATVDNYSGGSITIDFADSYGWGNDTGYSIFNPGTSGATPWNLTTVYNNFPFDQNKLYIVGMYSNSCCVDCYDEGFTYQLTYNNRIPSIPQSGLNPAHKQRIISMLGRYAPTIGSRRDGIQISNNISMLNVSPNPATSIVTVRLENNTVNQVVITTMSGNIVKDDTNRNSNTFQEVNVEGLASGMYLVKATAADGSMHTSKLIIE</sequence>
<keyword evidence="4" id="KW-1185">Reference proteome</keyword>
<name>A0A5J4FX37_9FLAO</name>
<dbReference type="NCBIfam" id="TIGR04183">
    <property type="entry name" value="Por_Secre_tail"/>
    <property type="match status" value="1"/>
</dbReference>
<dbReference type="Proteomes" id="UP000326994">
    <property type="component" value="Unassembled WGS sequence"/>
</dbReference>
<evidence type="ECO:0000259" key="2">
    <source>
        <dbReference type="Pfam" id="PF18962"/>
    </source>
</evidence>
<evidence type="ECO:0000313" key="4">
    <source>
        <dbReference type="Proteomes" id="UP000326994"/>
    </source>
</evidence>
<dbReference type="Gene3D" id="2.60.120.260">
    <property type="entry name" value="Galactose-binding domain-like"/>
    <property type="match status" value="1"/>
</dbReference>